<evidence type="ECO:0000256" key="2">
    <source>
        <dbReference type="ARBA" id="ARBA00004167"/>
    </source>
</evidence>
<evidence type="ECO:0000256" key="7">
    <source>
        <dbReference type="ARBA" id="ARBA00022723"/>
    </source>
</evidence>
<sequence length="441" mass="47851">MLFPFIHKSSGPLASSVSVPPSPFSQHTAPSPLFPACSPLVSSLSPIERHFLLGRPVCLLLMYHLYYICVCVYIYKPHLPLLPSPKFIPKPELSNHKNYRDTHIYIPVAMPIPVPPTFTPKSDNMPSMSMSSSSESVDGAALKISGEVMVGAVIFLFMVLVFVILLYLYARRYWGATLGLNGSSHSRRLIFVPDTAPRRRGLDESVLHSLPVATFCSSDFKDGLECAVCLSDISDGEKFRLLPKCNHGFHLECIDMWFFSHSTCPLCRSAVAPEPIMRVPGNPVPAAPSTEEIEAEAEAEAEVPTPEFPTNVLFWGTPNQVSATVPPIQIQGSSSAPQRTEGVLVIDIPKRAMEGFSSSVSTFTSSRATVEEAKSPAEASDMKSPASARFKSLIRLLSFGKRSAAGPSTSSWSSPREGGDVELGQGVLATATTPRTPPMRS</sequence>
<feature type="region of interest" description="Disordered" evidence="15">
    <location>
        <begin position="401"/>
        <end position="441"/>
    </location>
</feature>
<keyword evidence="12 16" id="KW-0472">Membrane</keyword>
<keyword evidence="10" id="KW-0862">Zinc</keyword>
<keyword evidence="11 16" id="KW-1133">Transmembrane helix</keyword>
<comment type="similarity">
    <text evidence="13">Belongs to the RING-type zinc finger family. ATL subfamily.</text>
</comment>
<dbReference type="PROSITE" id="PS50089">
    <property type="entry name" value="ZF_RING_2"/>
    <property type="match status" value="1"/>
</dbReference>
<dbReference type="PANTHER" id="PTHR46539">
    <property type="entry name" value="E3 UBIQUITIN-PROTEIN LIGASE ATL42"/>
    <property type="match status" value="1"/>
</dbReference>
<comment type="catalytic activity">
    <reaction evidence="1">
        <text>S-ubiquitinyl-[E2 ubiquitin-conjugating enzyme]-L-cysteine + [acceptor protein]-L-lysine = [E2 ubiquitin-conjugating enzyme]-L-cysteine + N(6)-ubiquitinyl-[acceptor protein]-L-lysine.</text>
        <dbReference type="EC" id="2.3.2.27"/>
    </reaction>
</comment>
<evidence type="ECO:0000256" key="6">
    <source>
        <dbReference type="ARBA" id="ARBA00022692"/>
    </source>
</evidence>
<evidence type="ECO:0000313" key="19">
    <source>
        <dbReference type="RefSeq" id="XP_039126686.1"/>
    </source>
</evidence>
<comment type="subcellular location">
    <subcellularLocation>
        <location evidence="2">Membrane</location>
        <topology evidence="2">Single-pass membrane protein</topology>
    </subcellularLocation>
</comment>
<keyword evidence="8 14" id="KW-0863">Zinc-finger</keyword>
<dbReference type="SUPFAM" id="SSF57850">
    <property type="entry name" value="RING/U-box"/>
    <property type="match status" value="1"/>
</dbReference>
<evidence type="ECO:0000256" key="5">
    <source>
        <dbReference type="ARBA" id="ARBA00022679"/>
    </source>
</evidence>
<feature type="compositionally biased region" description="Low complexity" evidence="15">
    <location>
        <begin position="403"/>
        <end position="415"/>
    </location>
</feature>
<dbReference type="Proteomes" id="UP001515500">
    <property type="component" value="Chromosome 6"/>
</dbReference>
<evidence type="ECO:0000256" key="16">
    <source>
        <dbReference type="SAM" id="Phobius"/>
    </source>
</evidence>
<keyword evidence="7" id="KW-0479">Metal-binding</keyword>
<accession>A0AB40BH44</accession>
<dbReference type="RefSeq" id="XP_039126686.1">
    <property type="nucleotide sequence ID" value="XM_039270752.1"/>
</dbReference>
<evidence type="ECO:0000256" key="14">
    <source>
        <dbReference type="PROSITE-ProRule" id="PRU00175"/>
    </source>
</evidence>
<dbReference type="Gene3D" id="3.30.40.10">
    <property type="entry name" value="Zinc/RING finger domain, C3HC4 (zinc finger)"/>
    <property type="match status" value="1"/>
</dbReference>
<evidence type="ECO:0000259" key="17">
    <source>
        <dbReference type="PROSITE" id="PS50089"/>
    </source>
</evidence>
<dbReference type="GO" id="GO:0061630">
    <property type="term" value="F:ubiquitin protein ligase activity"/>
    <property type="evidence" value="ECO:0007669"/>
    <property type="project" value="UniProtKB-EC"/>
</dbReference>
<protein>
    <recommendedName>
        <fullName evidence="4">RING-type E3 ubiquitin transferase</fullName>
        <ecNumber evidence="4">2.3.2.27</ecNumber>
    </recommendedName>
</protein>
<dbReference type="CDD" id="cd16461">
    <property type="entry name" value="RING-H2_EL5-like"/>
    <property type="match status" value="1"/>
</dbReference>
<dbReference type="SMART" id="SM00184">
    <property type="entry name" value="RING"/>
    <property type="match status" value="1"/>
</dbReference>
<gene>
    <name evidence="19" type="primary">LOC120262851</name>
</gene>
<evidence type="ECO:0000256" key="1">
    <source>
        <dbReference type="ARBA" id="ARBA00000900"/>
    </source>
</evidence>
<feature type="transmembrane region" description="Helical" evidence="16">
    <location>
        <begin position="148"/>
        <end position="170"/>
    </location>
</feature>
<dbReference type="Pfam" id="PF13639">
    <property type="entry name" value="zf-RING_2"/>
    <property type="match status" value="1"/>
</dbReference>
<keyword evidence="5" id="KW-0808">Transferase</keyword>
<dbReference type="AlphaFoldDB" id="A0AB40BH44"/>
<keyword evidence="18" id="KW-1185">Reference proteome</keyword>
<keyword evidence="9" id="KW-0833">Ubl conjugation pathway</keyword>
<dbReference type="GO" id="GO:0016020">
    <property type="term" value="C:membrane"/>
    <property type="evidence" value="ECO:0007669"/>
    <property type="project" value="UniProtKB-SubCell"/>
</dbReference>
<evidence type="ECO:0000256" key="12">
    <source>
        <dbReference type="ARBA" id="ARBA00023136"/>
    </source>
</evidence>
<dbReference type="GO" id="GO:0008270">
    <property type="term" value="F:zinc ion binding"/>
    <property type="evidence" value="ECO:0007669"/>
    <property type="project" value="UniProtKB-KW"/>
</dbReference>
<evidence type="ECO:0000256" key="13">
    <source>
        <dbReference type="ARBA" id="ARBA00024209"/>
    </source>
</evidence>
<organism evidence="18 19">
    <name type="scientific">Dioscorea cayennensis subsp. rotundata</name>
    <name type="common">White Guinea yam</name>
    <name type="synonym">Dioscorea rotundata</name>
    <dbReference type="NCBI Taxonomy" id="55577"/>
    <lineage>
        <taxon>Eukaryota</taxon>
        <taxon>Viridiplantae</taxon>
        <taxon>Streptophyta</taxon>
        <taxon>Embryophyta</taxon>
        <taxon>Tracheophyta</taxon>
        <taxon>Spermatophyta</taxon>
        <taxon>Magnoliopsida</taxon>
        <taxon>Liliopsida</taxon>
        <taxon>Dioscoreales</taxon>
        <taxon>Dioscoreaceae</taxon>
        <taxon>Dioscorea</taxon>
    </lineage>
</organism>
<comment type="pathway">
    <text evidence="3">Protein modification; protein ubiquitination.</text>
</comment>
<dbReference type="InterPro" id="IPR013083">
    <property type="entry name" value="Znf_RING/FYVE/PHD"/>
</dbReference>
<reference evidence="19" key="1">
    <citation type="submission" date="2025-08" db="UniProtKB">
        <authorList>
            <consortium name="RefSeq"/>
        </authorList>
    </citation>
    <scope>IDENTIFICATION</scope>
</reference>
<dbReference type="InterPro" id="IPR001841">
    <property type="entry name" value="Znf_RING"/>
</dbReference>
<evidence type="ECO:0000256" key="3">
    <source>
        <dbReference type="ARBA" id="ARBA00004906"/>
    </source>
</evidence>
<evidence type="ECO:0000313" key="18">
    <source>
        <dbReference type="Proteomes" id="UP001515500"/>
    </source>
</evidence>
<proteinExistence type="inferred from homology"/>
<evidence type="ECO:0000256" key="4">
    <source>
        <dbReference type="ARBA" id="ARBA00012483"/>
    </source>
</evidence>
<dbReference type="PANTHER" id="PTHR46539:SF24">
    <property type="entry name" value="(WILD MALAYSIAN BANANA) HYPOTHETICAL PROTEIN"/>
    <property type="match status" value="1"/>
</dbReference>
<evidence type="ECO:0000256" key="8">
    <source>
        <dbReference type="ARBA" id="ARBA00022771"/>
    </source>
</evidence>
<dbReference type="FunFam" id="3.30.40.10:FF:000475">
    <property type="entry name" value="RING-H2 finger protein ATL3"/>
    <property type="match status" value="1"/>
</dbReference>
<feature type="transmembrane region" description="Helical" evidence="16">
    <location>
        <begin position="57"/>
        <end position="75"/>
    </location>
</feature>
<evidence type="ECO:0000256" key="9">
    <source>
        <dbReference type="ARBA" id="ARBA00022786"/>
    </source>
</evidence>
<evidence type="ECO:0000256" key="15">
    <source>
        <dbReference type="SAM" id="MobiDB-lite"/>
    </source>
</evidence>
<feature type="domain" description="RING-type" evidence="17">
    <location>
        <begin position="226"/>
        <end position="268"/>
    </location>
</feature>
<evidence type="ECO:0000256" key="11">
    <source>
        <dbReference type="ARBA" id="ARBA00022989"/>
    </source>
</evidence>
<dbReference type="GeneID" id="120262851"/>
<evidence type="ECO:0000256" key="10">
    <source>
        <dbReference type="ARBA" id="ARBA00022833"/>
    </source>
</evidence>
<feature type="region of interest" description="Disordered" evidence="15">
    <location>
        <begin position="360"/>
        <end position="385"/>
    </location>
</feature>
<dbReference type="EC" id="2.3.2.27" evidence="4"/>
<keyword evidence="6 16" id="KW-0812">Transmembrane</keyword>
<name>A0AB40BH44_DIOCR</name>